<evidence type="ECO:0000259" key="1">
    <source>
        <dbReference type="Pfam" id="PF02915"/>
    </source>
</evidence>
<keyword evidence="3" id="KW-1185">Reference proteome</keyword>
<gene>
    <name evidence="2" type="ORF">ACFO4R_00030</name>
</gene>
<protein>
    <submittedName>
        <fullName evidence="2">Ferritin family protein</fullName>
    </submittedName>
</protein>
<dbReference type="Pfam" id="PF02915">
    <property type="entry name" value="Rubrerythrin"/>
    <property type="match status" value="1"/>
</dbReference>
<dbReference type="PANTHER" id="PTHR33531">
    <property type="entry name" value="RUBRERYTHRIN SUBFAMILY"/>
    <property type="match status" value="1"/>
</dbReference>
<organism evidence="2 3">
    <name type="scientific">Filifactor villosus</name>
    <dbReference type="NCBI Taxonomy" id="29374"/>
    <lineage>
        <taxon>Bacteria</taxon>
        <taxon>Bacillati</taxon>
        <taxon>Bacillota</taxon>
        <taxon>Clostridia</taxon>
        <taxon>Peptostreptococcales</taxon>
        <taxon>Filifactoraceae</taxon>
        <taxon>Filifactor</taxon>
    </lineage>
</organism>
<comment type="caution">
    <text evidence="2">The sequence shown here is derived from an EMBL/GenBank/DDBJ whole genome shotgun (WGS) entry which is preliminary data.</text>
</comment>
<dbReference type="SUPFAM" id="SSF47240">
    <property type="entry name" value="Ferritin-like"/>
    <property type="match status" value="1"/>
</dbReference>
<proteinExistence type="predicted"/>
<feature type="domain" description="Rubrerythrin diiron-binding" evidence="1">
    <location>
        <begin position="6"/>
        <end position="147"/>
    </location>
</feature>
<dbReference type="PANTHER" id="PTHR33531:SF7">
    <property type="entry name" value="HYPOTHETICAL MEMBRANE PROTEIN, CONSERVED"/>
    <property type="match status" value="1"/>
</dbReference>
<dbReference type="InterPro" id="IPR009078">
    <property type="entry name" value="Ferritin-like_SF"/>
</dbReference>
<dbReference type="InterPro" id="IPR012347">
    <property type="entry name" value="Ferritin-like"/>
</dbReference>
<name>A0ABV9QGP4_9FIRM</name>
<dbReference type="EMBL" id="JBHSHL010000002">
    <property type="protein sequence ID" value="MFC4803457.1"/>
    <property type="molecule type" value="Genomic_DNA"/>
</dbReference>
<reference evidence="3" key="1">
    <citation type="journal article" date="2019" name="Int. J. Syst. Evol. Microbiol.">
        <title>The Global Catalogue of Microorganisms (GCM) 10K type strain sequencing project: providing services to taxonomists for standard genome sequencing and annotation.</title>
        <authorList>
            <consortium name="The Broad Institute Genomics Platform"/>
            <consortium name="The Broad Institute Genome Sequencing Center for Infectious Disease"/>
            <person name="Wu L."/>
            <person name="Ma J."/>
        </authorList>
    </citation>
    <scope>NUCLEOTIDE SEQUENCE [LARGE SCALE GENOMIC DNA]</scope>
    <source>
        <strain evidence="3">CCUG 46385</strain>
    </source>
</reference>
<evidence type="ECO:0000313" key="2">
    <source>
        <dbReference type="EMBL" id="MFC4803457.1"/>
    </source>
</evidence>
<evidence type="ECO:0000313" key="3">
    <source>
        <dbReference type="Proteomes" id="UP001595916"/>
    </source>
</evidence>
<dbReference type="RefSeq" id="WP_379786891.1">
    <property type="nucleotide sequence ID" value="NZ_JBHSHL010000002.1"/>
</dbReference>
<accession>A0ABV9QGP4</accession>
<dbReference type="Gene3D" id="1.20.1260.10">
    <property type="match status" value="1"/>
</dbReference>
<dbReference type="Proteomes" id="UP001595916">
    <property type="component" value="Unassembled WGS sequence"/>
</dbReference>
<dbReference type="CDD" id="cd01045">
    <property type="entry name" value="Ferritin_like_AB"/>
    <property type="match status" value="1"/>
</dbReference>
<dbReference type="InterPro" id="IPR003251">
    <property type="entry name" value="Rr_diiron-bd_dom"/>
</dbReference>
<sequence length="165" mass="19134">MNTNIEILKYAMNMEKRAQEFYSLYRDKVSNPTIKALFEELSEMEIGHYEMLKKQVESLEQTGDLAEIDLEAEEGNSIIKTGSKALEGVSLEYDMADLPILRMAYSMEDDFAKYYKAAAEKTEDEKAKKLLKALSNWEIKHRDSFAEQVKNAQMNIWFDNSFSPF</sequence>